<accession>A0A2J6T1X0</accession>
<keyword evidence="4" id="KW-1185">Reference proteome</keyword>
<dbReference type="InParanoid" id="A0A2J6T1X0"/>
<dbReference type="GeneID" id="36580941"/>
<feature type="compositionally biased region" description="Low complexity" evidence="1">
    <location>
        <begin position="11"/>
        <end position="26"/>
    </location>
</feature>
<dbReference type="EMBL" id="KZ613847">
    <property type="protein sequence ID" value="PMD57022.1"/>
    <property type="molecule type" value="Genomic_DNA"/>
</dbReference>
<evidence type="ECO:0000256" key="1">
    <source>
        <dbReference type="SAM" id="MobiDB-lite"/>
    </source>
</evidence>
<evidence type="ECO:0000313" key="3">
    <source>
        <dbReference type="EMBL" id="PMD57022.1"/>
    </source>
</evidence>
<keyword evidence="2" id="KW-0812">Transmembrane</keyword>
<feature type="region of interest" description="Disordered" evidence="1">
    <location>
        <begin position="1"/>
        <end position="26"/>
    </location>
</feature>
<name>A0A2J6T1X0_9HELO</name>
<gene>
    <name evidence="3" type="ORF">K444DRAFT_44561</name>
</gene>
<reference evidence="3 4" key="1">
    <citation type="submission" date="2016-04" db="EMBL/GenBank/DDBJ databases">
        <title>A degradative enzymes factory behind the ericoid mycorrhizal symbiosis.</title>
        <authorList>
            <consortium name="DOE Joint Genome Institute"/>
            <person name="Martino E."/>
            <person name="Morin E."/>
            <person name="Grelet G."/>
            <person name="Kuo A."/>
            <person name="Kohler A."/>
            <person name="Daghino S."/>
            <person name="Barry K."/>
            <person name="Choi C."/>
            <person name="Cichocki N."/>
            <person name="Clum A."/>
            <person name="Copeland A."/>
            <person name="Hainaut M."/>
            <person name="Haridas S."/>
            <person name="Labutti K."/>
            <person name="Lindquist E."/>
            <person name="Lipzen A."/>
            <person name="Khouja H.-R."/>
            <person name="Murat C."/>
            <person name="Ohm R."/>
            <person name="Olson A."/>
            <person name="Spatafora J."/>
            <person name="Veneault-Fourrey C."/>
            <person name="Henrissat B."/>
            <person name="Grigoriev I."/>
            <person name="Martin F."/>
            <person name="Perotto S."/>
        </authorList>
    </citation>
    <scope>NUCLEOTIDE SEQUENCE [LARGE SCALE GENOMIC DNA]</scope>
    <source>
        <strain evidence="3 4">E</strain>
    </source>
</reference>
<organism evidence="3 4">
    <name type="scientific">Hyaloscypha bicolor E</name>
    <dbReference type="NCBI Taxonomy" id="1095630"/>
    <lineage>
        <taxon>Eukaryota</taxon>
        <taxon>Fungi</taxon>
        <taxon>Dikarya</taxon>
        <taxon>Ascomycota</taxon>
        <taxon>Pezizomycotina</taxon>
        <taxon>Leotiomycetes</taxon>
        <taxon>Helotiales</taxon>
        <taxon>Hyaloscyphaceae</taxon>
        <taxon>Hyaloscypha</taxon>
        <taxon>Hyaloscypha bicolor</taxon>
    </lineage>
</organism>
<keyword evidence="2" id="KW-1133">Transmembrane helix</keyword>
<evidence type="ECO:0000313" key="4">
    <source>
        <dbReference type="Proteomes" id="UP000235371"/>
    </source>
</evidence>
<dbReference type="RefSeq" id="XP_024733926.1">
    <property type="nucleotide sequence ID" value="XM_024872861.1"/>
</dbReference>
<feature type="transmembrane region" description="Helical" evidence="2">
    <location>
        <begin position="33"/>
        <end position="53"/>
    </location>
</feature>
<protein>
    <submittedName>
        <fullName evidence="3">Uncharacterized protein</fullName>
    </submittedName>
</protein>
<evidence type="ECO:0000256" key="2">
    <source>
        <dbReference type="SAM" id="Phobius"/>
    </source>
</evidence>
<keyword evidence="2" id="KW-0472">Membrane</keyword>
<proteinExistence type="predicted"/>
<feature type="compositionally biased region" description="Polar residues" evidence="1">
    <location>
        <begin position="1"/>
        <end position="10"/>
    </location>
</feature>
<dbReference type="Proteomes" id="UP000235371">
    <property type="component" value="Unassembled WGS sequence"/>
</dbReference>
<sequence>MSKTSLNTNEAPNETPTANSTPATPNTTTRLKWLLRLLFLLYPNTYSYFYLYFPIHRQYILNSLDVFLAITTWLLVESLPVAAIAEAVYQLEAGYGECGWEGT</sequence>
<dbReference type="AlphaFoldDB" id="A0A2J6T1X0"/>